<evidence type="ECO:0000256" key="1">
    <source>
        <dbReference type="ARBA" id="ARBA00004141"/>
    </source>
</evidence>
<protein>
    <recommendedName>
        <fullName evidence="8">Voltage-gated potassium channel</fullName>
    </recommendedName>
</protein>
<evidence type="ECO:0000256" key="3">
    <source>
        <dbReference type="ARBA" id="ARBA00022989"/>
    </source>
</evidence>
<dbReference type="RefSeq" id="WP_283077760.1">
    <property type="nucleotide sequence ID" value="NZ_CP121671.1"/>
</dbReference>
<keyword evidence="7" id="KW-1185">Reference proteome</keyword>
<comment type="subcellular location">
    <subcellularLocation>
        <location evidence="1">Membrane</location>
        <topology evidence="1">Multi-pass membrane protein</topology>
    </subcellularLocation>
</comment>
<dbReference type="EMBL" id="CP121671">
    <property type="protein sequence ID" value="WFT75797.1"/>
    <property type="molecule type" value="Genomic_DNA"/>
</dbReference>
<dbReference type="SUPFAM" id="SSF81324">
    <property type="entry name" value="Voltage-gated potassium channels"/>
    <property type="match status" value="1"/>
</dbReference>
<dbReference type="Gene3D" id="1.20.120.350">
    <property type="entry name" value="Voltage-gated potassium channels. Chain C"/>
    <property type="match status" value="1"/>
</dbReference>
<sequence>MKQLQTNLSKTTYELIMVFLATLSVSTIWQQTPYDSFIVWVTWSIFFIDFLYRLFTSEHKWSFIKKNPFIVIAAIPLDALFQFARVA</sequence>
<evidence type="ECO:0000256" key="5">
    <source>
        <dbReference type="SAM" id="Phobius"/>
    </source>
</evidence>
<organism evidence="6 7">
    <name type="scientific">Halobacillus naozhouensis</name>
    <dbReference type="NCBI Taxonomy" id="554880"/>
    <lineage>
        <taxon>Bacteria</taxon>
        <taxon>Bacillati</taxon>
        <taxon>Bacillota</taxon>
        <taxon>Bacilli</taxon>
        <taxon>Bacillales</taxon>
        <taxon>Bacillaceae</taxon>
        <taxon>Halobacillus</taxon>
    </lineage>
</organism>
<keyword evidence="2 5" id="KW-0812">Transmembrane</keyword>
<feature type="transmembrane region" description="Helical" evidence="5">
    <location>
        <begin position="37"/>
        <end position="55"/>
    </location>
</feature>
<evidence type="ECO:0008006" key="8">
    <source>
        <dbReference type="Google" id="ProtNLM"/>
    </source>
</evidence>
<name>A0ABY8IZW8_9BACI</name>
<evidence type="ECO:0000256" key="4">
    <source>
        <dbReference type="ARBA" id="ARBA00023136"/>
    </source>
</evidence>
<keyword evidence="3 5" id="KW-1133">Transmembrane helix</keyword>
<evidence type="ECO:0000313" key="7">
    <source>
        <dbReference type="Proteomes" id="UP001221597"/>
    </source>
</evidence>
<reference evidence="6 7" key="1">
    <citation type="submission" date="2023-04" db="EMBL/GenBank/DDBJ databases">
        <title>Genome sequence of Halobacillus naozhouensis KACC 21980.</title>
        <authorList>
            <person name="Kim S."/>
            <person name="Heo J."/>
            <person name="Kwon S.-W."/>
        </authorList>
    </citation>
    <scope>NUCLEOTIDE SEQUENCE [LARGE SCALE GENOMIC DNA]</scope>
    <source>
        <strain evidence="6 7">KCTC 13234</strain>
    </source>
</reference>
<accession>A0ABY8IZW8</accession>
<keyword evidence="4 5" id="KW-0472">Membrane</keyword>
<proteinExistence type="predicted"/>
<evidence type="ECO:0000313" key="6">
    <source>
        <dbReference type="EMBL" id="WFT75797.1"/>
    </source>
</evidence>
<dbReference type="Proteomes" id="UP001221597">
    <property type="component" value="Chromosome"/>
</dbReference>
<feature type="transmembrane region" description="Helical" evidence="5">
    <location>
        <begin position="12"/>
        <end position="31"/>
    </location>
</feature>
<evidence type="ECO:0000256" key="2">
    <source>
        <dbReference type="ARBA" id="ARBA00022692"/>
    </source>
</evidence>
<dbReference type="InterPro" id="IPR027359">
    <property type="entry name" value="Volt_channel_dom_sf"/>
</dbReference>
<gene>
    <name evidence="6" type="ORF">P9989_05275</name>
</gene>